<dbReference type="Gene3D" id="1.10.10.10">
    <property type="entry name" value="Winged helix-like DNA-binding domain superfamily/Winged helix DNA-binding domain"/>
    <property type="match status" value="1"/>
</dbReference>
<dbReference type="RefSeq" id="WP_142504551.1">
    <property type="nucleotide sequence ID" value="NZ_FXTI01000002.1"/>
</dbReference>
<dbReference type="AlphaFoldDB" id="A0A521BP22"/>
<evidence type="ECO:0000313" key="2">
    <source>
        <dbReference type="EMBL" id="SMO48839.1"/>
    </source>
</evidence>
<sequence length="177" mass="21402">MNDLIAEYCRSLERVRQGQKRIQAKRGEPEQLKEQLRLLKGMERDLLWVIQWLEQGRQPEPSRGMENRSRIQREVLWSQMFESEIRRMEWMESQRERAAYQEKYAWVYQLLTRLSKSEYEAFVAVRGEGLSFQDTAQLLNCSKSSVQSYVRRAEQKIQQLLREQHQHHPFAEKMRAK</sequence>
<accession>A0A521BP22</accession>
<name>A0A521BP22_9BACL</name>
<dbReference type="EMBL" id="FXTI01000002">
    <property type="protein sequence ID" value="SMO48839.1"/>
    <property type="molecule type" value="Genomic_DNA"/>
</dbReference>
<protein>
    <submittedName>
        <fullName evidence="2">RNA polymerase sigma-70 factor, ECF subfamily</fullName>
    </submittedName>
</protein>
<dbReference type="Pfam" id="PF08281">
    <property type="entry name" value="Sigma70_r4_2"/>
    <property type="match status" value="1"/>
</dbReference>
<dbReference type="InterPro" id="IPR013249">
    <property type="entry name" value="RNA_pol_sigma70_r4_t2"/>
</dbReference>
<dbReference type="GO" id="GO:0003677">
    <property type="term" value="F:DNA binding"/>
    <property type="evidence" value="ECO:0007669"/>
    <property type="project" value="InterPro"/>
</dbReference>
<evidence type="ECO:0000259" key="1">
    <source>
        <dbReference type="Pfam" id="PF08281"/>
    </source>
</evidence>
<dbReference type="InterPro" id="IPR013324">
    <property type="entry name" value="RNA_pol_sigma_r3/r4-like"/>
</dbReference>
<proteinExistence type="predicted"/>
<gene>
    <name evidence="2" type="ORF">SAMN06264849_102251</name>
</gene>
<reference evidence="2 3" key="1">
    <citation type="submission" date="2017-05" db="EMBL/GenBank/DDBJ databases">
        <authorList>
            <person name="Varghese N."/>
            <person name="Submissions S."/>
        </authorList>
    </citation>
    <scope>NUCLEOTIDE SEQUENCE [LARGE SCALE GENOMIC DNA]</scope>
    <source>
        <strain evidence="2 3">DSM 45474</strain>
    </source>
</reference>
<feature type="domain" description="RNA polymerase sigma factor 70 region 4 type 2" evidence="1">
    <location>
        <begin position="106"/>
        <end position="157"/>
    </location>
</feature>
<dbReference type="OrthoDB" id="2083683at2"/>
<dbReference type="GO" id="GO:0016987">
    <property type="term" value="F:sigma factor activity"/>
    <property type="evidence" value="ECO:0007669"/>
    <property type="project" value="InterPro"/>
</dbReference>
<dbReference type="Proteomes" id="UP000315636">
    <property type="component" value="Unassembled WGS sequence"/>
</dbReference>
<dbReference type="InterPro" id="IPR036388">
    <property type="entry name" value="WH-like_DNA-bd_sf"/>
</dbReference>
<dbReference type="GO" id="GO:0006352">
    <property type="term" value="P:DNA-templated transcription initiation"/>
    <property type="evidence" value="ECO:0007669"/>
    <property type="project" value="InterPro"/>
</dbReference>
<evidence type="ECO:0000313" key="3">
    <source>
        <dbReference type="Proteomes" id="UP000315636"/>
    </source>
</evidence>
<keyword evidence="3" id="KW-1185">Reference proteome</keyword>
<organism evidence="2 3">
    <name type="scientific">Melghirimyces algeriensis</name>
    <dbReference type="NCBI Taxonomy" id="910412"/>
    <lineage>
        <taxon>Bacteria</taxon>
        <taxon>Bacillati</taxon>
        <taxon>Bacillota</taxon>
        <taxon>Bacilli</taxon>
        <taxon>Bacillales</taxon>
        <taxon>Thermoactinomycetaceae</taxon>
        <taxon>Melghirimyces</taxon>
    </lineage>
</organism>
<dbReference type="SUPFAM" id="SSF88659">
    <property type="entry name" value="Sigma3 and sigma4 domains of RNA polymerase sigma factors"/>
    <property type="match status" value="1"/>
</dbReference>